<evidence type="ECO:0000259" key="3">
    <source>
        <dbReference type="PROSITE" id="PS50887"/>
    </source>
</evidence>
<dbReference type="Gene3D" id="3.30.450.20">
    <property type="entry name" value="PAS domain"/>
    <property type="match status" value="1"/>
</dbReference>
<gene>
    <name evidence="4" type="ORF">DFP80_1014</name>
</gene>
<dbReference type="CDD" id="cd01949">
    <property type="entry name" value="GGDEF"/>
    <property type="match status" value="1"/>
</dbReference>
<dbReference type="SMART" id="SM00065">
    <property type="entry name" value="GAF"/>
    <property type="match status" value="1"/>
</dbReference>
<dbReference type="GO" id="GO:0003824">
    <property type="term" value="F:catalytic activity"/>
    <property type="evidence" value="ECO:0007669"/>
    <property type="project" value="UniProtKB-ARBA"/>
</dbReference>
<dbReference type="InterPro" id="IPR043128">
    <property type="entry name" value="Rev_trsase/Diguanyl_cyclase"/>
</dbReference>
<proteinExistence type="predicted"/>
<dbReference type="NCBIfam" id="TIGR00229">
    <property type="entry name" value="sensory_box"/>
    <property type="match status" value="1"/>
</dbReference>
<dbReference type="SUPFAM" id="SSF55073">
    <property type="entry name" value="Nucleotide cyclase"/>
    <property type="match status" value="1"/>
</dbReference>
<sequence length="488" mass="56206">MAINTGDLNKLGDEKVTSLGNDILAAILHSAEDLMTGQGWLEGINKLLAELGKATAVSRVWVFQTLDVQKDFIVQDYSFEWYSDKKYKQIGLPHFNHFKSLLIEPEYTSLIKSRQKGEYQSVITEKLPDAWLKKYLRSQKVKCMLTMPIIIENQWWGTLGLDDCEREYSWSANDITLLRTASYFISSAIVRDNHRTKQHQLDILKENISCSSWELDSRRGHFWCTSEVLEPNKKIVSRQLFTFKQWLKCIHPEHRKPFLKTAKDFLTSSTPALRYDLKIMRSDGEYRWIEVSCNAIKNETKLNQTIAGIYWDITQRKIDEERLLLEATTDSLTGLINRRKLQGIIKAQFEQFTRDQQPFILAMLDIDFFKKINDQYGHNVGDSVLTHFAQLCSQLIRPPNVLARIGGEEFAIVIPDTNQRIAQNQLETLCRQVHQTPYIHQGKSINYSVSIGFTIIADTSTQANDAFDAADKALYHAKKTGRNKVMLG</sequence>
<comment type="cofactor">
    <cofactor evidence="1">
        <name>Mg(2+)</name>
        <dbReference type="ChEBI" id="CHEBI:18420"/>
    </cofactor>
</comment>
<evidence type="ECO:0000313" key="5">
    <source>
        <dbReference type="Proteomes" id="UP000252792"/>
    </source>
</evidence>
<dbReference type="Proteomes" id="UP000252792">
    <property type="component" value="Unassembled WGS sequence"/>
</dbReference>
<name>A0A366JEX3_9GAMM</name>
<protein>
    <submittedName>
        <fullName evidence="4">PAS domain S-box-containing protein/diguanylate cyclase (GGDEF)-like protein</fullName>
    </submittedName>
</protein>
<dbReference type="SMART" id="SM00267">
    <property type="entry name" value="GGDEF"/>
    <property type="match status" value="1"/>
</dbReference>
<keyword evidence="5" id="KW-1185">Reference proteome</keyword>
<dbReference type="InterPro" id="IPR029016">
    <property type="entry name" value="GAF-like_dom_sf"/>
</dbReference>
<feature type="domain" description="GGDEF" evidence="3">
    <location>
        <begin position="357"/>
        <end position="488"/>
    </location>
</feature>
<dbReference type="InterPro" id="IPR013655">
    <property type="entry name" value="PAS_fold_3"/>
</dbReference>
<feature type="domain" description="PAC" evidence="2">
    <location>
        <begin position="273"/>
        <end position="325"/>
    </location>
</feature>
<evidence type="ECO:0000313" key="4">
    <source>
        <dbReference type="EMBL" id="RBP85511.1"/>
    </source>
</evidence>
<accession>A0A366JEX3</accession>
<dbReference type="InterPro" id="IPR003018">
    <property type="entry name" value="GAF"/>
</dbReference>
<dbReference type="InterPro" id="IPR000014">
    <property type="entry name" value="PAS"/>
</dbReference>
<dbReference type="InterPro" id="IPR000160">
    <property type="entry name" value="GGDEF_dom"/>
</dbReference>
<dbReference type="PANTHER" id="PTHR46663">
    <property type="entry name" value="DIGUANYLATE CYCLASE DGCT-RELATED"/>
    <property type="match status" value="1"/>
</dbReference>
<dbReference type="Pfam" id="PF01590">
    <property type="entry name" value="GAF"/>
    <property type="match status" value="1"/>
</dbReference>
<organism evidence="4 5">
    <name type="scientific">Marinomonas rhizomae</name>
    <dbReference type="NCBI Taxonomy" id="491948"/>
    <lineage>
        <taxon>Bacteria</taxon>
        <taxon>Pseudomonadati</taxon>
        <taxon>Pseudomonadota</taxon>
        <taxon>Gammaproteobacteria</taxon>
        <taxon>Oceanospirillales</taxon>
        <taxon>Oceanospirillaceae</taxon>
        <taxon>Marinomonas</taxon>
    </lineage>
</organism>
<reference evidence="4 5" key="1">
    <citation type="submission" date="2018-06" db="EMBL/GenBank/DDBJ databases">
        <title>Genomic Encyclopedia of Type Strains, Phase III (KMG-III): the genomes of soil and plant-associated and newly described type strains.</title>
        <authorList>
            <person name="Whitman W."/>
        </authorList>
    </citation>
    <scope>NUCLEOTIDE SEQUENCE [LARGE SCALE GENOMIC DNA]</scope>
    <source>
        <strain evidence="4 5">CECT 7377</strain>
    </source>
</reference>
<dbReference type="Gene3D" id="3.30.450.40">
    <property type="match status" value="1"/>
</dbReference>
<dbReference type="PROSITE" id="PS50887">
    <property type="entry name" value="GGDEF"/>
    <property type="match status" value="1"/>
</dbReference>
<dbReference type="NCBIfam" id="TIGR00254">
    <property type="entry name" value="GGDEF"/>
    <property type="match status" value="1"/>
</dbReference>
<dbReference type="Pfam" id="PF08447">
    <property type="entry name" value="PAS_3"/>
    <property type="match status" value="1"/>
</dbReference>
<dbReference type="InterPro" id="IPR000700">
    <property type="entry name" value="PAS-assoc_C"/>
</dbReference>
<comment type="caution">
    <text evidence="4">The sequence shown here is derived from an EMBL/GenBank/DDBJ whole genome shotgun (WGS) entry which is preliminary data.</text>
</comment>
<dbReference type="EMBL" id="QNSE01000001">
    <property type="protein sequence ID" value="RBP85511.1"/>
    <property type="molecule type" value="Genomic_DNA"/>
</dbReference>
<dbReference type="PROSITE" id="PS50113">
    <property type="entry name" value="PAC"/>
    <property type="match status" value="1"/>
</dbReference>
<dbReference type="InterPro" id="IPR029787">
    <property type="entry name" value="Nucleotide_cyclase"/>
</dbReference>
<dbReference type="PANTHER" id="PTHR46663:SF4">
    <property type="entry name" value="DIGUANYLATE CYCLASE DGCT-RELATED"/>
    <property type="match status" value="1"/>
</dbReference>
<evidence type="ECO:0000259" key="2">
    <source>
        <dbReference type="PROSITE" id="PS50113"/>
    </source>
</evidence>
<dbReference type="SUPFAM" id="SSF55781">
    <property type="entry name" value="GAF domain-like"/>
    <property type="match status" value="1"/>
</dbReference>
<dbReference type="FunFam" id="3.30.70.270:FF:000001">
    <property type="entry name" value="Diguanylate cyclase domain protein"/>
    <property type="match status" value="1"/>
</dbReference>
<dbReference type="InterPro" id="IPR035965">
    <property type="entry name" value="PAS-like_dom_sf"/>
</dbReference>
<dbReference type="SUPFAM" id="SSF55785">
    <property type="entry name" value="PYP-like sensor domain (PAS domain)"/>
    <property type="match status" value="1"/>
</dbReference>
<dbReference type="InterPro" id="IPR052163">
    <property type="entry name" value="DGC-Regulatory_Protein"/>
</dbReference>
<dbReference type="RefSeq" id="WP_113914766.1">
    <property type="nucleotide sequence ID" value="NZ_QNSE01000001.1"/>
</dbReference>
<evidence type="ECO:0000256" key="1">
    <source>
        <dbReference type="ARBA" id="ARBA00001946"/>
    </source>
</evidence>
<dbReference type="OrthoDB" id="8416215at2"/>
<dbReference type="AlphaFoldDB" id="A0A366JEX3"/>
<dbReference type="Pfam" id="PF00990">
    <property type="entry name" value="GGDEF"/>
    <property type="match status" value="1"/>
</dbReference>
<dbReference type="Gene3D" id="3.30.70.270">
    <property type="match status" value="1"/>
</dbReference>